<evidence type="ECO:0000256" key="8">
    <source>
        <dbReference type="ARBA" id="ARBA00023146"/>
    </source>
</evidence>
<dbReference type="GO" id="GO:0004827">
    <property type="term" value="F:proline-tRNA ligase activity"/>
    <property type="evidence" value="ECO:0007669"/>
    <property type="project" value="UniProtKB-EC"/>
</dbReference>
<dbReference type="Gene3D" id="3.90.960.10">
    <property type="entry name" value="YbaK/aminoacyl-tRNA synthetase-associated domain"/>
    <property type="match status" value="1"/>
</dbReference>
<keyword evidence="7 10" id="KW-0648">Protein biosynthesis</keyword>
<dbReference type="Pfam" id="PF03129">
    <property type="entry name" value="HGTP_anticodon"/>
    <property type="match status" value="1"/>
</dbReference>
<dbReference type="HAMAP" id="MF_01569">
    <property type="entry name" value="Pro_tRNA_synth_type1"/>
    <property type="match status" value="1"/>
</dbReference>
<comment type="similarity">
    <text evidence="10">Belongs to the class-II aminoacyl-tRNA synthetase family. ProS type 1 subfamily.</text>
</comment>
<protein>
    <recommendedName>
        <fullName evidence="10">Proline--tRNA ligase</fullName>
        <ecNumber evidence="10">6.1.1.15</ecNumber>
    </recommendedName>
    <alternativeName>
        <fullName evidence="10">Prolyl-tRNA synthetase</fullName>
        <shortName evidence="10">ProRS</shortName>
    </alternativeName>
</protein>
<comment type="subunit">
    <text evidence="2 10">Homodimer.</text>
</comment>
<dbReference type="RefSeq" id="WP_316003109.1">
    <property type="nucleotide sequence ID" value="NZ_JAWDIT010000001.1"/>
</dbReference>
<dbReference type="PANTHER" id="PTHR42753:SF2">
    <property type="entry name" value="PROLINE--TRNA LIGASE"/>
    <property type="match status" value="1"/>
</dbReference>
<dbReference type="InterPro" id="IPR004500">
    <property type="entry name" value="Pro-tRNA-synth_IIa_bac-type"/>
</dbReference>
<dbReference type="EC" id="6.1.1.15" evidence="10"/>
<dbReference type="PRINTS" id="PR01046">
    <property type="entry name" value="TRNASYNTHPRO"/>
</dbReference>
<keyword evidence="3 10" id="KW-0963">Cytoplasm</keyword>
<keyword evidence="6 10" id="KW-0067">ATP-binding</keyword>
<dbReference type="SUPFAM" id="SSF55826">
    <property type="entry name" value="YbaK/ProRS associated domain"/>
    <property type="match status" value="1"/>
</dbReference>
<comment type="function">
    <text evidence="10">Catalyzes the attachment of proline to tRNA(Pro) in a two-step reaction: proline is first activated by ATP to form Pro-AMP and then transferred to the acceptor end of tRNA(Pro). As ProRS can inadvertently accommodate and process non-cognate amino acids such as alanine and cysteine, to avoid such errors it has two additional distinct editing activities against alanine. One activity is designated as 'pretransfer' editing and involves the tRNA(Pro)-independent hydrolysis of activated Ala-AMP. The other activity is designated 'posttransfer' editing and involves deacylation of mischarged Ala-tRNA(Pro). The misacylated Cys-tRNA(Pro) is not edited by ProRS.</text>
</comment>
<evidence type="ECO:0000256" key="5">
    <source>
        <dbReference type="ARBA" id="ARBA00022741"/>
    </source>
</evidence>
<dbReference type="Gene3D" id="3.30.930.10">
    <property type="entry name" value="Bira Bifunctional Protein, Domain 2"/>
    <property type="match status" value="2"/>
</dbReference>
<evidence type="ECO:0000256" key="9">
    <source>
        <dbReference type="ARBA" id="ARBA00047671"/>
    </source>
</evidence>
<dbReference type="Pfam" id="PF00587">
    <property type="entry name" value="tRNA-synt_2b"/>
    <property type="match status" value="1"/>
</dbReference>
<dbReference type="Gene3D" id="3.40.50.800">
    <property type="entry name" value="Anticodon-binding domain"/>
    <property type="match status" value="1"/>
</dbReference>
<dbReference type="InterPro" id="IPR007214">
    <property type="entry name" value="YbaK/aa-tRNA-synth-assoc-dom"/>
</dbReference>
<comment type="catalytic activity">
    <reaction evidence="9 10">
        <text>tRNA(Pro) + L-proline + ATP = L-prolyl-tRNA(Pro) + AMP + diphosphate</text>
        <dbReference type="Rhea" id="RHEA:14305"/>
        <dbReference type="Rhea" id="RHEA-COMP:9700"/>
        <dbReference type="Rhea" id="RHEA-COMP:9702"/>
        <dbReference type="ChEBI" id="CHEBI:30616"/>
        <dbReference type="ChEBI" id="CHEBI:33019"/>
        <dbReference type="ChEBI" id="CHEBI:60039"/>
        <dbReference type="ChEBI" id="CHEBI:78442"/>
        <dbReference type="ChEBI" id="CHEBI:78532"/>
        <dbReference type="ChEBI" id="CHEBI:456215"/>
        <dbReference type="EC" id="6.1.1.15"/>
    </reaction>
</comment>
<keyword evidence="5 10" id="KW-0547">Nucleotide-binding</keyword>
<dbReference type="EMBL" id="JAWDIT010000001">
    <property type="protein sequence ID" value="MDU0344220.1"/>
    <property type="molecule type" value="Genomic_DNA"/>
</dbReference>
<dbReference type="SUPFAM" id="SSF55681">
    <property type="entry name" value="Class II aaRS and biotin synthetases"/>
    <property type="match status" value="1"/>
</dbReference>
<dbReference type="InterPro" id="IPR050062">
    <property type="entry name" value="Pro-tRNA_synthetase"/>
</dbReference>
<keyword evidence="13" id="KW-1185">Reference proteome</keyword>
<dbReference type="PROSITE" id="PS50862">
    <property type="entry name" value="AA_TRNA_LIGASE_II"/>
    <property type="match status" value="1"/>
</dbReference>
<evidence type="ECO:0000256" key="1">
    <source>
        <dbReference type="ARBA" id="ARBA00004496"/>
    </source>
</evidence>
<evidence type="ECO:0000313" key="12">
    <source>
        <dbReference type="EMBL" id="MDU0344220.1"/>
    </source>
</evidence>
<accession>A0ABU3SII6</accession>
<dbReference type="InterPro" id="IPR002316">
    <property type="entry name" value="Pro-tRNA-ligase_IIa"/>
</dbReference>
<dbReference type="InterPro" id="IPR045864">
    <property type="entry name" value="aa-tRNA-synth_II/BPL/LPL"/>
</dbReference>
<dbReference type="InterPro" id="IPR006195">
    <property type="entry name" value="aa-tRNA-synth_II"/>
</dbReference>
<dbReference type="NCBIfam" id="NF006625">
    <property type="entry name" value="PRK09194.1"/>
    <property type="match status" value="1"/>
</dbReference>
<keyword evidence="4 10" id="KW-0436">Ligase</keyword>
<dbReference type="NCBIfam" id="TIGR00409">
    <property type="entry name" value="proS_fam_II"/>
    <property type="match status" value="1"/>
</dbReference>
<evidence type="ECO:0000256" key="2">
    <source>
        <dbReference type="ARBA" id="ARBA00011738"/>
    </source>
</evidence>
<dbReference type="CDD" id="cd00779">
    <property type="entry name" value="ProRS_core_prok"/>
    <property type="match status" value="1"/>
</dbReference>
<dbReference type="Pfam" id="PF04073">
    <property type="entry name" value="tRNA_edit"/>
    <property type="match status" value="1"/>
</dbReference>
<dbReference type="PANTHER" id="PTHR42753">
    <property type="entry name" value="MITOCHONDRIAL RIBOSOME PROTEIN L39/PROLYL-TRNA LIGASE FAMILY MEMBER"/>
    <property type="match status" value="1"/>
</dbReference>
<comment type="subcellular location">
    <subcellularLocation>
        <location evidence="1 10">Cytoplasm</location>
    </subcellularLocation>
</comment>
<comment type="domain">
    <text evidence="10">Consists of three domains: the N-terminal catalytic domain, the editing domain and the C-terminal anticodon-binding domain.</text>
</comment>
<dbReference type="InterPro" id="IPR033730">
    <property type="entry name" value="ProRS_core_prok"/>
</dbReference>
<dbReference type="InterPro" id="IPR044140">
    <property type="entry name" value="ProRS_anticodon_short"/>
</dbReference>
<sequence>MVTRLSNYFLRTLREDPSDAEVTSHRLLVRAGYIRRNAPGIFAWLPLGLKVKAKIETVVREEMANAGAFEVHFPALLPREPYEVTGRWEEYGDALFRLQDRKGADYLLAPTHEEMFTLLVKDLYSSYKDLPLTIYQIQDKYRDEARPRAGLLRGREFTMKDAYSFDATDAGLDASYQAQRDAYERIFTRLGLEYVIVAADAGAMGGSKSEEFLHPTPIGEDTFVRSAGGYAANVEAFTTVAPESLPIDGQPDAVIFDSPNTPTITTLVDHANAHLEAPAAGIAGPATAEATQWTAAHTLKNVVLALTHLDGTRELVVVGLPGDRDVDDKRVEVAFAPAEVEAATDEDFAKNPLLVKGYIGPWSPTGPVLGEESATKIRYVLDPRVVDGTAWITGANVDQKHVHSLVAGRDFVGDGFVEVATVRPGDPAPDGSGPVELARGMEIGHVFQLGRKYAEALGLKVLDENGKLATVTMGSYGIGVTRILAIIAELNNDAKGLIWPASVAPFDVHVVATGRDAVAFDLAASVSAQLEAAGLDVLYDDRPKVSPGVKFGDAELVGIPRILIVGRGAAEGQVELWDRRTGERETVSVDDALAALTR</sequence>
<dbReference type="SUPFAM" id="SSF52954">
    <property type="entry name" value="Class II aaRS ABD-related"/>
    <property type="match status" value="1"/>
</dbReference>
<organism evidence="12 13">
    <name type="scientific">Microbacterium phycohabitans</name>
    <dbReference type="NCBI Taxonomy" id="3075993"/>
    <lineage>
        <taxon>Bacteria</taxon>
        <taxon>Bacillati</taxon>
        <taxon>Actinomycetota</taxon>
        <taxon>Actinomycetes</taxon>
        <taxon>Micrococcales</taxon>
        <taxon>Microbacteriaceae</taxon>
        <taxon>Microbacterium</taxon>
    </lineage>
</organism>
<keyword evidence="8 10" id="KW-0030">Aminoacyl-tRNA synthetase</keyword>
<dbReference type="Proteomes" id="UP001261125">
    <property type="component" value="Unassembled WGS sequence"/>
</dbReference>
<dbReference type="InterPro" id="IPR036754">
    <property type="entry name" value="YbaK/aa-tRNA-synt-asso_dom_sf"/>
</dbReference>
<evidence type="ECO:0000256" key="6">
    <source>
        <dbReference type="ARBA" id="ARBA00022840"/>
    </source>
</evidence>
<dbReference type="InterPro" id="IPR036621">
    <property type="entry name" value="Anticodon-bd_dom_sf"/>
</dbReference>
<dbReference type="InterPro" id="IPR002314">
    <property type="entry name" value="aa-tRNA-synt_IIb"/>
</dbReference>
<proteinExistence type="inferred from homology"/>
<evidence type="ECO:0000256" key="3">
    <source>
        <dbReference type="ARBA" id="ARBA00022490"/>
    </source>
</evidence>
<feature type="domain" description="Aminoacyl-transfer RNA synthetases class-II family profile" evidence="11">
    <location>
        <begin position="48"/>
        <end position="500"/>
    </location>
</feature>
<reference evidence="12 13" key="1">
    <citation type="submission" date="2023-09" db="EMBL/GenBank/DDBJ databases">
        <title>Microbacterium fusihabitans sp. nov., Microbacterium phycihabitans sp. nov., and Microbacterium cervinum sp. nov., isolated from dried seaweeds of beach.</title>
        <authorList>
            <person name="Lee S.D."/>
        </authorList>
    </citation>
    <scope>NUCLEOTIDE SEQUENCE [LARGE SCALE GENOMIC DNA]</scope>
    <source>
        <strain evidence="12 13">KSW2-29</strain>
    </source>
</reference>
<evidence type="ECO:0000313" key="13">
    <source>
        <dbReference type="Proteomes" id="UP001261125"/>
    </source>
</evidence>
<gene>
    <name evidence="10" type="primary">proS</name>
    <name evidence="12" type="ORF">RWH44_00770</name>
</gene>
<comment type="caution">
    <text evidence="12">The sequence shown here is derived from an EMBL/GenBank/DDBJ whole genome shotgun (WGS) entry which is preliminary data.</text>
</comment>
<evidence type="ECO:0000256" key="7">
    <source>
        <dbReference type="ARBA" id="ARBA00022917"/>
    </source>
</evidence>
<dbReference type="InterPro" id="IPR004154">
    <property type="entry name" value="Anticodon-bd"/>
</dbReference>
<evidence type="ECO:0000259" key="11">
    <source>
        <dbReference type="PROSITE" id="PS50862"/>
    </source>
</evidence>
<dbReference type="InterPro" id="IPR023717">
    <property type="entry name" value="Pro-tRNA-Synthase_IIa_type1"/>
</dbReference>
<evidence type="ECO:0000256" key="10">
    <source>
        <dbReference type="HAMAP-Rule" id="MF_01569"/>
    </source>
</evidence>
<name>A0ABU3SII6_9MICO</name>
<evidence type="ECO:0000256" key="4">
    <source>
        <dbReference type="ARBA" id="ARBA00022598"/>
    </source>
</evidence>
<dbReference type="CDD" id="cd00861">
    <property type="entry name" value="ProRS_anticodon_short"/>
    <property type="match status" value="1"/>
</dbReference>